<accession>A0A2G1W4F3</accession>
<dbReference type="OrthoDB" id="254108at2"/>
<proteinExistence type="predicted"/>
<evidence type="ECO:0000313" key="3">
    <source>
        <dbReference type="EMBL" id="PHQ33903.1"/>
    </source>
</evidence>
<feature type="compositionally biased region" description="Polar residues" evidence="1">
    <location>
        <begin position="24"/>
        <end position="35"/>
    </location>
</feature>
<dbReference type="InterPro" id="IPR027396">
    <property type="entry name" value="DsrEFH-like"/>
</dbReference>
<feature type="signal peptide" evidence="2">
    <location>
        <begin position="1"/>
        <end position="23"/>
    </location>
</feature>
<dbReference type="Gene3D" id="3.40.1260.10">
    <property type="entry name" value="DsrEFH-like"/>
    <property type="match status" value="1"/>
</dbReference>
<dbReference type="PANTHER" id="PTHR37691:SF1">
    <property type="entry name" value="BLR3518 PROTEIN"/>
    <property type="match status" value="1"/>
</dbReference>
<comment type="caution">
    <text evidence="3">The sequence shown here is derived from an EMBL/GenBank/DDBJ whole genome shotgun (WGS) entry which is preliminary data.</text>
</comment>
<feature type="chain" id="PRO_5013934925" evidence="2">
    <location>
        <begin position="24"/>
        <end position="390"/>
    </location>
</feature>
<feature type="compositionally biased region" description="Gly residues" evidence="1">
    <location>
        <begin position="38"/>
        <end position="59"/>
    </location>
</feature>
<reference evidence="3 4" key="1">
    <citation type="submission" date="2017-06" db="EMBL/GenBank/DDBJ databases">
        <title>Description of Rhodopirellula bahusiensis sp. nov.</title>
        <authorList>
            <person name="Kizina J."/>
            <person name="Harder J."/>
        </authorList>
    </citation>
    <scope>NUCLEOTIDE SEQUENCE [LARGE SCALE GENOMIC DNA]</scope>
    <source>
        <strain evidence="3 4">SWK21</strain>
    </source>
</reference>
<keyword evidence="4" id="KW-1185">Reference proteome</keyword>
<feature type="region of interest" description="Disordered" evidence="1">
    <location>
        <begin position="24"/>
        <end position="88"/>
    </location>
</feature>
<dbReference type="SUPFAM" id="SSF75169">
    <property type="entry name" value="DsrEFH-like"/>
    <property type="match status" value="1"/>
</dbReference>
<protein>
    <submittedName>
        <fullName evidence="3">Uncharacterized protein</fullName>
    </submittedName>
</protein>
<evidence type="ECO:0000256" key="2">
    <source>
        <dbReference type="SAM" id="SignalP"/>
    </source>
</evidence>
<keyword evidence="2" id="KW-0732">Signal</keyword>
<evidence type="ECO:0000256" key="1">
    <source>
        <dbReference type="SAM" id="MobiDB-lite"/>
    </source>
</evidence>
<dbReference type="Pfam" id="PF02635">
    <property type="entry name" value="DsrE"/>
    <property type="match status" value="1"/>
</dbReference>
<sequence length="390" mass="42092">MNRMIGLMTFGCLSFLVSLPGFTQENSSDAQSEVQRGSGFGRGPRAGRGPESGRGFGRGRGMRNGQRHGVEENGAGGNGPTAEQVGHDDRHDADHEVFQFLLQNHDAIRRTVKELPAGVETVTESDDPKIAEAIQEHVEWMEYRIEETNPIRMRDPLFAEIFRHTDKIKMVHENTDKGVRVTETSDDAYVVKLIQAHAKAVSGFVERGFAEAMKNHPVPKRSSDAAGDEKQTFEATTPVIEGVGKVVRLPNAVQQPKVGAKLLVDLTSGAEPGKLNPGLEKVAKYLNIYAGAGELPTEVQIAVVLHGGATLTVLNSDAYVAKFGTETNPNLELMHQLHEAGVDLYVCGQSLTASGAKPDEVVVFVDTAVSALTAVVNLQSDGFAYVPVSR</sequence>
<dbReference type="GeneID" id="90610028"/>
<dbReference type="Proteomes" id="UP000225740">
    <property type="component" value="Unassembled WGS sequence"/>
</dbReference>
<gene>
    <name evidence="3" type="ORF">CEE69_18550</name>
</gene>
<dbReference type="RefSeq" id="WP_099262120.1">
    <property type="nucleotide sequence ID" value="NZ_NIZW01000014.1"/>
</dbReference>
<organism evidence="3 4">
    <name type="scientific">Rhodopirellula bahusiensis</name>
    <dbReference type="NCBI Taxonomy" id="2014065"/>
    <lineage>
        <taxon>Bacteria</taxon>
        <taxon>Pseudomonadati</taxon>
        <taxon>Planctomycetota</taxon>
        <taxon>Planctomycetia</taxon>
        <taxon>Pirellulales</taxon>
        <taxon>Pirellulaceae</taxon>
        <taxon>Rhodopirellula</taxon>
    </lineage>
</organism>
<name>A0A2G1W4F3_9BACT</name>
<evidence type="ECO:0000313" key="4">
    <source>
        <dbReference type="Proteomes" id="UP000225740"/>
    </source>
</evidence>
<dbReference type="PANTHER" id="PTHR37691">
    <property type="entry name" value="BLR3518 PROTEIN"/>
    <property type="match status" value="1"/>
</dbReference>
<dbReference type="AlphaFoldDB" id="A0A2G1W4F3"/>
<dbReference type="InterPro" id="IPR003787">
    <property type="entry name" value="Sulphur_relay_DsrE/F-like"/>
</dbReference>
<dbReference type="EMBL" id="NIZW01000014">
    <property type="protein sequence ID" value="PHQ33903.1"/>
    <property type="molecule type" value="Genomic_DNA"/>
</dbReference>